<name>A0ABT8FAZ5_9ACTN</name>
<comment type="caution">
    <text evidence="8">The sequence shown here is derived from an EMBL/GenBank/DDBJ whole genome shotgun (WGS) entry which is preliminary data.</text>
</comment>
<keyword evidence="3 5" id="KW-0274">FAD</keyword>
<dbReference type="Pfam" id="PF00875">
    <property type="entry name" value="DNA_photolyase"/>
    <property type="match status" value="1"/>
</dbReference>
<feature type="domain" description="Photolyase/cryptochrome alpha/beta" evidence="7">
    <location>
        <begin position="1"/>
        <end position="128"/>
    </location>
</feature>
<evidence type="ECO:0000256" key="4">
    <source>
        <dbReference type="ARBA" id="ARBA00022991"/>
    </source>
</evidence>
<dbReference type="PANTHER" id="PTHR11455">
    <property type="entry name" value="CRYPTOCHROME"/>
    <property type="match status" value="1"/>
</dbReference>
<dbReference type="SUPFAM" id="SSF52425">
    <property type="entry name" value="Cryptochrome/photolyase, N-terminal domain"/>
    <property type="match status" value="1"/>
</dbReference>
<dbReference type="PROSITE" id="PS00394">
    <property type="entry name" value="DNA_PHOTOLYASES_1_1"/>
    <property type="match status" value="1"/>
</dbReference>
<keyword evidence="9" id="KW-1185">Reference proteome</keyword>
<dbReference type="Gene3D" id="1.25.40.80">
    <property type="match status" value="1"/>
</dbReference>
<evidence type="ECO:0000256" key="1">
    <source>
        <dbReference type="ARBA" id="ARBA00001974"/>
    </source>
</evidence>
<keyword evidence="8" id="KW-0456">Lyase</keyword>
<dbReference type="InterPro" id="IPR005101">
    <property type="entry name" value="Cryptochr/Photolyase_FAD-bd"/>
</dbReference>
<dbReference type="InterPro" id="IPR014729">
    <property type="entry name" value="Rossmann-like_a/b/a_fold"/>
</dbReference>
<keyword evidence="2 5" id="KW-0285">Flavoprotein</keyword>
<organism evidence="8 9">
    <name type="scientific">Nocardioides oceani</name>
    <dbReference type="NCBI Taxonomy" id="3058369"/>
    <lineage>
        <taxon>Bacteria</taxon>
        <taxon>Bacillati</taxon>
        <taxon>Actinomycetota</taxon>
        <taxon>Actinomycetes</taxon>
        <taxon>Propionibacteriales</taxon>
        <taxon>Nocardioidaceae</taxon>
        <taxon>Nocardioides</taxon>
    </lineage>
</organism>
<dbReference type="PROSITE" id="PS00691">
    <property type="entry name" value="DNA_PHOTOLYASES_1_2"/>
    <property type="match status" value="1"/>
</dbReference>
<dbReference type="InterPro" id="IPR002081">
    <property type="entry name" value="Cryptochrome/DNA_photolyase_1"/>
</dbReference>
<feature type="compositionally biased region" description="Basic and acidic residues" evidence="6">
    <location>
        <begin position="409"/>
        <end position="421"/>
    </location>
</feature>
<reference evidence="8" key="1">
    <citation type="submission" date="2023-06" db="EMBL/GenBank/DDBJ databases">
        <title>Draft genome sequence of Nocardioides sp. SOB77.</title>
        <authorList>
            <person name="Zhang G."/>
        </authorList>
    </citation>
    <scope>NUCLEOTIDE SEQUENCE</scope>
    <source>
        <strain evidence="8">SOB77</strain>
    </source>
</reference>
<dbReference type="InterPro" id="IPR006050">
    <property type="entry name" value="DNA_photolyase_N"/>
</dbReference>
<feature type="region of interest" description="Disordered" evidence="6">
    <location>
        <begin position="409"/>
        <end position="436"/>
    </location>
</feature>
<evidence type="ECO:0000259" key="7">
    <source>
        <dbReference type="PROSITE" id="PS51645"/>
    </source>
</evidence>
<dbReference type="RefSeq" id="WP_300950543.1">
    <property type="nucleotide sequence ID" value="NZ_JAUHJQ010000001.1"/>
</dbReference>
<dbReference type="GO" id="GO:0003904">
    <property type="term" value="F:deoxyribodipyrimidine photo-lyase activity"/>
    <property type="evidence" value="ECO:0007669"/>
    <property type="project" value="UniProtKB-EC"/>
</dbReference>
<evidence type="ECO:0000256" key="3">
    <source>
        <dbReference type="ARBA" id="ARBA00022827"/>
    </source>
</evidence>
<proteinExistence type="inferred from homology"/>
<evidence type="ECO:0000256" key="2">
    <source>
        <dbReference type="ARBA" id="ARBA00022630"/>
    </source>
</evidence>
<dbReference type="InterPro" id="IPR036134">
    <property type="entry name" value="Crypto/Photolyase_FAD-like_sf"/>
</dbReference>
<dbReference type="PANTHER" id="PTHR11455:SF9">
    <property type="entry name" value="CRYPTOCHROME CIRCADIAN CLOCK 5 ISOFORM X1"/>
    <property type="match status" value="1"/>
</dbReference>
<dbReference type="Proteomes" id="UP001168620">
    <property type="component" value="Unassembled WGS sequence"/>
</dbReference>
<protein>
    <submittedName>
        <fullName evidence="8">Deoxyribodipyrimidine photo-lyase</fullName>
        <ecNumber evidence="8">4.1.99.3</ecNumber>
    </submittedName>
</protein>
<dbReference type="PRINTS" id="PR00147">
    <property type="entry name" value="DNAPHOTLYASE"/>
</dbReference>
<dbReference type="InterPro" id="IPR036155">
    <property type="entry name" value="Crypto/Photolyase_N_sf"/>
</dbReference>
<evidence type="ECO:0000313" key="8">
    <source>
        <dbReference type="EMBL" id="MDN4171620.1"/>
    </source>
</evidence>
<dbReference type="EC" id="4.1.99.3" evidence="8"/>
<comment type="cofactor">
    <cofactor evidence="1">
        <name>FAD</name>
        <dbReference type="ChEBI" id="CHEBI:57692"/>
    </cofactor>
</comment>
<dbReference type="Gene3D" id="1.10.579.10">
    <property type="entry name" value="DNA Cyclobutane Dipyrimidine Photolyase, subunit A, domain 3"/>
    <property type="match status" value="1"/>
</dbReference>
<evidence type="ECO:0000313" key="9">
    <source>
        <dbReference type="Proteomes" id="UP001168620"/>
    </source>
</evidence>
<dbReference type="InterPro" id="IPR018394">
    <property type="entry name" value="DNA_photolyase_1_CS_C"/>
</dbReference>
<evidence type="ECO:0000256" key="5">
    <source>
        <dbReference type="RuleBase" id="RU004182"/>
    </source>
</evidence>
<accession>A0ABT8FAZ5</accession>
<keyword evidence="4 5" id="KW-0157">Chromophore</keyword>
<dbReference type="Gene3D" id="3.40.50.620">
    <property type="entry name" value="HUPs"/>
    <property type="match status" value="1"/>
</dbReference>
<dbReference type="SUPFAM" id="SSF48173">
    <property type="entry name" value="Cryptochrome/photolyase FAD-binding domain"/>
    <property type="match status" value="1"/>
</dbReference>
<gene>
    <name evidence="8" type="ORF">QWY28_01560</name>
</gene>
<comment type="similarity">
    <text evidence="5">Belongs to the DNA photolyase family.</text>
</comment>
<evidence type="ECO:0000256" key="6">
    <source>
        <dbReference type="SAM" id="MobiDB-lite"/>
    </source>
</evidence>
<dbReference type="Pfam" id="PF03441">
    <property type="entry name" value="FAD_binding_7"/>
    <property type="match status" value="1"/>
</dbReference>
<sequence>MSSVMWFRRDLRLRDNPALLEACAEGAVLPLFVLDPHLWGPAGPSRRGYLAASLRSLDAALRDLGAPGLQVVRGDPVRRVPLAARAAGAERVHVAADFGPYGRERDAAVEQALADQGVGLVRTGSPYAVPPGTVTSGSGDHYRVFTPFHRVWEQQGRPAPQDAPAHADWLALDAGTVDLPSPRLPAGLELPEAGEEATLERWRSFLEDRVDDYDEERNVPGTDGTSRMSVHLKYGEVHPRQLLADLAGRRSAGAATYRKELAWREFYADVLWHQPRTAREYYKTQYANLAYDEPGELFTAWQEGRTGFPVVDAGMRQLRSVGWMHNRVRMITASFLVKDLHVEWQHGARHFLHWLADGDLASNNHGWQWVAGSGTDPSPFFRVFNPTGQGRKFDPDGSYVRRWVPELADPDRVPDPHEPSSEVRAAVGYPEPVVDHADERREALARWERAR</sequence>
<dbReference type="EMBL" id="JAUHJQ010000001">
    <property type="protein sequence ID" value="MDN4171620.1"/>
    <property type="molecule type" value="Genomic_DNA"/>
</dbReference>
<dbReference type="PROSITE" id="PS51645">
    <property type="entry name" value="PHR_CRY_ALPHA_BETA"/>
    <property type="match status" value="1"/>
</dbReference>